<feature type="compositionally biased region" description="Low complexity" evidence="14">
    <location>
        <begin position="1835"/>
        <end position="1850"/>
    </location>
</feature>
<dbReference type="GO" id="GO:0003887">
    <property type="term" value="F:DNA-directed DNA polymerase activity"/>
    <property type="evidence" value="ECO:0007669"/>
    <property type="project" value="InterPro"/>
</dbReference>
<evidence type="ECO:0000256" key="11">
    <source>
        <dbReference type="ARBA" id="ARBA00022801"/>
    </source>
</evidence>
<dbReference type="InterPro" id="IPR002008">
    <property type="entry name" value="DNA_pol_X_beta-like"/>
</dbReference>
<dbReference type="GO" id="GO:0006281">
    <property type="term" value="P:DNA repair"/>
    <property type="evidence" value="ECO:0007669"/>
    <property type="project" value="InterPro"/>
</dbReference>
<comment type="cofactor">
    <cofactor evidence="2">
        <name>Zn(2+)</name>
        <dbReference type="ChEBI" id="CHEBI:29105"/>
    </cofactor>
</comment>
<keyword evidence="8" id="KW-0540">Nuclease</keyword>
<keyword evidence="7" id="KW-0548">Nucleotidyltransferase</keyword>
<feature type="region of interest" description="Disordered" evidence="14">
    <location>
        <begin position="34"/>
        <end position="53"/>
    </location>
</feature>
<comment type="catalytic activity">
    <reaction evidence="1">
        <text>Endonucleolytic cleavage of RNA, removing extra 3' nucleotides from tRNA precursor, generating 3' termini of tRNAs. A 3'-hydroxy group is left at the tRNA terminus and a 5'-phosphoryl group is left at the trailer molecule.</text>
        <dbReference type="EC" id="3.1.26.11"/>
    </reaction>
</comment>
<feature type="compositionally biased region" description="Low complexity" evidence="14">
    <location>
        <begin position="3192"/>
        <end position="3209"/>
    </location>
</feature>
<dbReference type="Gene3D" id="3.60.15.10">
    <property type="entry name" value="Ribonuclease Z/Hydroxyacylglutathione hydrolase-like"/>
    <property type="match status" value="1"/>
</dbReference>
<feature type="compositionally biased region" description="Basic and acidic residues" evidence="14">
    <location>
        <begin position="2299"/>
        <end position="2310"/>
    </location>
</feature>
<dbReference type="SUPFAM" id="SSF56281">
    <property type="entry name" value="Metallo-hydrolase/oxidoreductase"/>
    <property type="match status" value="1"/>
</dbReference>
<dbReference type="InterPro" id="IPR047151">
    <property type="entry name" value="RNZ2-like"/>
</dbReference>
<protein>
    <recommendedName>
        <fullName evidence="4">ribonuclease Z</fullName>
        <ecNumber evidence="4">3.1.26.11</ecNumber>
    </recommendedName>
</protein>
<feature type="region of interest" description="Disordered" evidence="14">
    <location>
        <begin position="701"/>
        <end position="720"/>
    </location>
</feature>
<feature type="region of interest" description="Disordered" evidence="14">
    <location>
        <begin position="1943"/>
        <end position="1964"/>
    </location>
</feature>
<dbReference type="InterPro" id="IPR022312">
    <property type="entry name" value="DNA_pol_X"/>
</dbReference>
<feature type="compositionally biased region" description="Basic residues" evidence="14">
    <location>
        <begin position="2326"/>
        <end position="2343"/>
    </location>
</feature>
<feature type="compositionally biased region" description="Basic residues" evidence="14">
    <location>
        <begin position="2272"/>
        <end position="2281"/>
    </location>
</feature>
<feature type="region of interest" description="Disordered" evidence="14">
    <location>
        <begin position="2224"/>
        <end position="2350"/>
    </location>
</feature>
<feature type="compositionally biased region" description="Low complexity" evidence="14">
    <location>
        <begin position="2522"/>
        <end position="2534"/>
    </location>
</feature>
<feature type="region of interest" description="Disordered" evidence="14">
    <location>
        <begin position="2137"/>
        <end position="2161"/>
    </location>
</feature>
<keyword evidence="5" id="KW-0808">Transferase</keyword>
<dbReference type="Pfam" id="PF14791">
    <property type="entry name" value="DNA_pol_B_thumb"/>
    <property type="match status" value="1"/>
</dbReference>
<feature type="region of interest" description="Disordered" evidence="14">
    <location>
        <begin position="2671"/>
        <end position="2691"/>
    </location>
</feature>
<feature type="compositionally biased region" description="Basic residues" evidence="14">
    <location>
        <begin position="2582"/>
        <end position="2592"/>
    </location>
</feature>
<feature type="compositionally biased region" description="Low complexity" evidence="14">
    <location>
        <begin position="2710"/>
        <end position="2726"/>
    </location>
</feature>
<dbReference type="PANTHER" id="PTHR12553:SF49">
    <property type="entry name" value="ZINC PHOSPHODIESTERASE ELAC PROTEIN 2"/>
    <property type="match status" value="1"/>
</dbReference>
<evidence type="ECO:0000313" key="16">
    <source>
        <dbReference type="EMBL" id="TPP49058.1"/>
    </source>
</evidence>
<dbReference type="PRINTS" id="PR00870">
    <property type="entry name" value="DNAPOLXBETA"/>
</dbReference>
<accession>A0A504XNY0</accession>
<organism evidence="16 17">
    <name type="scientific">Leishmania donovani</name>
    <dbReference type="NCBI Taxonomy" id="5661"/>
    <lineage>
        <taxon>Eukaryota</taxon>
        <taxon>Discoba</taxon>
        <taxon>Euglenozoa</taxon>
        <taxon>Kinetoplastea</taxon>
        <taxon>Metakinetoplastina</taxon>
        <taxon>Trypanosomatida</taxon>
        <taxon>Trypanosomatidae</taxon>
        <taxon>Leishmaniinae</taxon>
        <taxon>Leishmania</taxon>
    </lineage>
</organism>
<feature type="region of interest" description="Disordered" evidence="14">
    <location>
        <begin position="1605"/>
        <end position="1635"/>
    </location>
</feature>
<keyword evidence="6" id="KW-0819">tRNA processing</keyword>
<dbReference type="VEuPathDB" id="TriTrypDB:LDHU3_08.1180"/>
<feature type="compositionally biased region" description="Low complexity" evidence="14">
    <location>
        <begin position="2606"/>
        <end position="2618"/>
    </location>
</feature>
<feature type="region of interest" description="Disordered" evidence="14">
    <location>
        <begin position="1822"/>
        <end position="1894"/>
    </location>
</feature>
<feature type="region of interest" description="Disordered" evidence="14">
    <location>
        <begin position="2373"/>
        <end position="2409"/>
    </location>
</feature>
<name>A0A504XNY0_LEIDO</name>
<evidence type="ECO:0000256" key="13">
    <source>
        <dbReference type="PIRSR" id="PIRSR622312-50"/>
    </source>
</evidence>
<dbReference type="Gene3D" id="3.30.210.10">
    <property type="entry name" value="DNA polymerase, thumb domain"/>
    <property type="match status" value="1"/>
</dbReference>
<evidence type="ECO:0000256" key="3">
    <source>
        <dbReference type="ARBA" id="ARBA00007823"/>
    </source>
</evidence>
<evidence type="ECO:0000256" key="10">
    <source>
        <dbReference type="ARBA" id="ARBA00022759"/>
    </source>
</evidence>
<comment type="similarity">
    <text evidence="3">Belongs to the RNase Z family.</text>
</comment>
<proteinExistence type="inferred from homology"/>
<evidence type="ECO:0000256" key="8">
    <source>
        <dbReference type="ARBA" id="ARBA00022722"/>
    </source>
</evidence>
<gene>
    <name evidence="16" type="ORF">CGC21_0155</name>
</gene>
<evidence type="ECO:0000256" key="4">
    <source>
        <dbReference type="ARBA" id="ARBA00012477"/>
    </source>
</evidence>
<evidence type="ECO:0000256" key="2">
    <source>
        <dbReference type="ARBA" id="ARBA00001947"/>
    </source>
</evidence>
<reference evidence="17" key="1">
    <citation type="submission" date="2019-02" db="EMBL/GenBank/DDBJ databases">
        <title>FDA dAtabase for Regulatory Grade micrObial Sequences (FDA-ARGOS): Supporting development and validation of Infectious Disease Dx tests.</title>
        <authorList>
            <person name="Duncan R."/>
            <person name="Fisher C."/>
            <person name="Tallon L."/>
            <person name="Sadzewicz L."/>
            <person name="Sengamalay N."/>
            <person name="Ott S."/>
            <person name="Godinez A."/>
            <person name="Nagaraj S."/>
            <person name="Vavikolanu K."/>
            <person name="Nadendla S."/>
            <person name="Aluvathingal J."/>
            <person name="Sichtig H."/>
        </authorList>
    </citation>
    <scope>NUCLEOTIDE SEQUENCE [LARGE SCALE GENOMIC DNA]</scope>
    <source>
        <strain evidence="17">FDAARGOS_361</strain>
    </source>
</reference>
<dbReference type="Proteomes" id="UP000318447">
    <property type="component" value="Unassembled WGS sequence"/>
</dbReference>
<feature type="region of interest" description="Disordered" evidence="14">
    <location>
        <begin position="1286"/>
        <end position="1323"/>
    </location>
</feature>
<evidence type="ECO:0000256" key="12">
    <source>
        <dbReference type="ARBA" id="ARBA00022833"/>
    </source>
</evidence>
<dbReference type="InterPro" id="IPR002054">
    <property type="entry name" value="DNA-dir_DNA_pol_X"/>
</dbReference>
<dbReference type="InterPro" id="IPR029398">
    <property type="entry name" value="PolB_thumb"/>
</dbReference>
<dbReference type="VEuPathDB" id="TriTrypDB:LdCL_080013800"/>
<feature type="active site" description="Nucleophile; Schiff-base intermediate with DNA; for 5'-dRP lyase activity" evidence="13">
    <location>
        <position position="2854"/>
    </location>
</feature>
<feature type="compositionally biased region" description="Low complexity" evidence="14">
    <location>
        <begin position="932"/>
        <end position="951"/>
    </location>
</feature>
<dbReference type="EMBL" id="RHLC01000034">
    <property type="protein sequence ID" value="TPP49058.1"/>
    <property type="molecule type" value="Genomic_DNA"/>
</dbReference>
<feature type="region of interest" description="Disordered" evidence="14">
    <location>
        <begin position="921"/>
        <end position="966"/>
    </location>
</feature>
<feature type="compositionally biased region" description="Low complexity" evidence="14">
    <location>
        <begin position="34"/>
        <end position="52"/>
    </location>
</feature>
<evidence type="ECO:0000256" key="1">
    <source>
        <dbReference type="ARBA" id="ARBA00000402"/>
    </source>
</evidence>
<dbReference type="VEuPathDB" id="TriTrypDB:LdBPK_080840.1"/>
<keyword evidence="9" id="KW-0479">Metal-binding</keyword>
<feature type="compositionally biased region" description="Basic and acidic residues" evidence="14">
    <location>
        <begin position="1864"/>
        <end position="1878"/>
    </location>
</feature>
<dbReference type="InterPro" id="IPR043519">
    <property type="entry name" value="NT_sf"/>
</dbReference>
<evidence type="ECO:0000256" key="14">
    <source>
        <dbReference type="SAM" id="MobiDB-lite"/>
    </source>
</evidence>
<dbReference type="GO" id="GO:0003677">
    <property type="term" value="F:DNA binding"/>
    <property type="evidence" value="ECO:0007669"/>
    <property type="project" value="InterPro"/>
</dbReference>
<dbReference type="InterPro" id="IPR037160">
    <property type="entry name" value="DNA_Pol_thumb_sf"/>
</dbReference>
<evidence type="ECO:0000256" key="7">
    <source>
        <dbReference type="ARBA" id="ARBA00022695"/>
    </source>
</evidence>
<feature type="region of interest" description="Disordered" evidence="14">
    <location>
        <begin position="1531"/>
        <end position="1556"/>
    </location>
</feature>
<dbReference type="Pfam" id="PF14792">
    <property type="entry name" value="DNA_pol_B_palm"/>
    <property type="match status" value="1"/>
</dbReference>
<dbReference type="PRINTS" id="PR00869">
    <property type="entry name" value="DNAPOLX"/>
</dbReference>
<feature type="domain" description="DNA-directed DNA polymerase X" evidence="15">
    <location>
        <begin position="2746"/>
        <end position="3244"/>
    </location>
</feature>
<dbReference type="Gene3D" id="3.30.460.10">
    <property type="entry name" value="Beta Polymerase, domain 2"/>
    <property type="match status" value="1"/>
</dbReference>
<sequence>MLHYIQLLGSDTPNGYGGCCYYGPLDHPALHASTLSSATGSGPPTGGVPPASRHSYVVDAEATVPAPTLVPSVNASAHATLHQFSPTGEVAEPAVPSSWNWSSYLTAKRPTWPRAGPFHTAKLLHPQPPSPSVSPSAVATASTPHVTADTGFSGSEGYIFFNCPEGTQRFSSEANIKLKKVRGFFFTRWSSSKTAVYPLPSGNVASSVEDEQHGSASADAVDAPADTTALEMPVGAASAVMGLPGMLFTINDAGARHATFFGPSAALDDPPQPAHMEGVARAGTRNGDGGSEPHNSNSEQAYAHACGSPCAGDSAATSSTGGSAVAAPGAQLPSPLSSAGLRGFLTALRFHYFQYRPMVFRQLHGLVRHAMDQAAVSDHSVDATSAAAIAGNNQLHFVETVGEPTASRGAQPGRPLTGLSPFVHATLPLSPQSLLVTFRVSGGRRGGESESAATAAAAAGDARMSLLQPTSPSAMPEDEQQRHQLRHAYFAGHIERADQRADTDTAGSTMSFTAPTSHDVVFGYAIIVAPGPSFDAAKARALGVRSGPKYGQLKLGMSVQADTDAGVADTSAASMPPSQNATVAFGHTNDQLPTPTQRWVHPHQVMRPTAATRHAYISLVLDGDRPEDVREAVARLLGSSVGGDGESPSRSSAAACRESEEDDNTCCNAAVGEHSDGVLQRLLREYFPHLAYYYEEDDKVGEGTAAAPPHSQEPRLRRRPRQLAVRHVVHVQPTSYFAQFERRCRHNALLHSPFVREDRAPARPKTLPPSLHREAGAPGVYAAYNAYIFADVAGQHDPLHHQRVCAAADHGEEEAVAARVEAGGDAVVVKNVSSPPRQDSSKSLSAVQLSLAPSLSFTLDDMADTADELPRHKTWQLFTSYVQRHFTAFPTALVHRYHLHHLAPSLFPIVGATALTQRAGGAGNATEDRAARSGTAAGAAISTEASSSGSAVRAQRAKPSVSNSSSSSAEDVVEYWPYSLKLRCIPEATLQLPYKQHATAKKATQAQQGAEMAGPVRQAPSTVNASLGHDAATAAAHRLAPCMLVLPLRQQMQQLQECYHQQQQLALGLLQHHRAELLSWMDRVDRHGGFAASQQRVDVPSTGMGGMGGGALGFLGTGSAVPSKYRNVSGTFLELHLPAYCFPGGDCPVKPLLHDDDSAHASGAAAVVAEDTPSATFARPPAGEATCARREGDAVLGFGSSDSSTCSRGPATASIDGSQKIVPRRCSSAPLTMGSQQLRRGVVILDFGEGSAGQLASLCGRVRGGSACSQRPPSCSLTASPMHATLDGHRVNGRDRREGAGDHAEDAETYTSSPHAASAEDATEFEDDADVRLRQFVLDIVLVFISHAHADHHLGLMSLLTLRHEYLQRGPSALPPAPKLLIVCPTEVYAFMMDAWGSTPPYTTWLHEECVFDLMPPSFSGLRREGRWPDALAAEEGDAAPHGRQEKLQAATAVADNNVPDSADGTERDQDAVGDGGVDSRRAASFTHRFRHDRHALHASNNQPEQQHVVPMPLLQAHLTMWNQAIAVGIRHHQRQPPSDSPLPSSSEPLAGTSMKAAAASVKGNIWWDAEVITVDHPANAHALLLRFPFCSLMKEQGMHGVCGEAAEDGGPRTANPDAAEAATGRQRSQEPLSRVPDSSRVLLFSGDTRPSSFLVERSWAFATSAPSRLPRCADYTELTIQDGVVPDEADSGSALEGGRAALVAKANASGSMDRIREAALPRLPTSTPPSSLSSPVFILLHEATFGPGFEGEAVRKKHSTLPEALRIGVAVRAEFIVLNHFSQRYPKLPGLSEEQLGGRSADLVCQRRTRASAAVAATSAVTAAETQNPADHVSGGLASASAPRSSSPGEQQGLAGKALSKALRQESGRSKWERDAEQTADASRPLPPPHIATDDAAASPYVNMSFAFDLMFVSFSDMQRGLVPRLTPTLVRLLEEYDSWGSGTTQRMRSGGGGAGIDSNTSGAAAQRAAYDESALRRRRADPLCVVAAALVAASLSCADGQRLIHGPPRLSSTWRRGARRLPGPSAFLPASSAVAASLTAQCRGRGRVSATAAAATTPPLNAPLGDGANGSFSVVDPVVPASVLVNPSNTSSEPLRRRAVKSSDAAVTDARLRALGDTEAEAEPPAVTAAAHLNGFGKSANKPSTTPQPAGEADAAESVPAPSVTAVVAAEMPSPCRKRKSGTAKRGIRGRRAAADEVVTAGVTVVPSVAVNPNLASSLTAGAVEGEGGTPSVDPVRAAALPPAPQHLDATGRVVASDADAVEGRVSSGSRKRIARQARQKYVEEPANARSSGVVLDNDKDGSAADVDKDPDEISEDGGARPSGRPRRASSRTRSGKRLRAKAPTAAASTLVEDAIAASVAKAVAEGVESLEPKTDADGEGPAEAISSTAASRAPRNRERAGGKRMKKRLLAPAAVAAASAAVVAAPPPPMAAAADDGKTATTPRPADSFKRLFDTVDAAKGISSLALKKRLAAQIVRRRWQLQRGLTLSPQALLSTATPAADEAGVMATSAAAKADEGAAAVTAPKSSAPSPTSPRRRLLQGKKSASLEASASSPIAAAPLPEKPAQSDEAAVAGGAKSKSRITKKGGKRGGSAARRNSGHTVAMAAAASVAPVAEPTKAAEVEDPASDADREADVAAAMAAAVELVSKPEVIDDEFSLAPQACDDAAAHATPKSHSPSALAAGRASQQQELLQSAGVSKVAYGASGGSSANGSGNHAGSSGSSNGGKGGKGANSKDTLFFPDYRERVVQIFEQLTQINSALGERFKSQLYGRTVERFKRGDKVFQLLPPNLLPLPEEDPKKKAIIEALYKDDPAAQKKRVEEVERNRAKRSLVLSSDNLIPGLGTKLREKVIEILVTGGLEELHRQEAKPIIRAIRELTQVHGVGPRTAIDYFKKYGISTVAQLRDYAIKAGELDMSNKDSGKPSNLVVCADKSKFHLNDAQRLGLVYYEDMCHRIPHEEGRLHEAFMKLRMRKYLGKDYELVVCGSYRRQVESAGDIDVLITHKRSATEGGDRPLLPPSEVLGSFLAGLKADKYIEATLAQGPTKFMGLCRLRAMGTESVSAATGKGKTAKTSGKAPTKFRARRLDVRYVDSDSFPAAMLYFTGSKNFNVIMRSEAIKKHCVLNEYGLFRKPTRKQMQHYGVVQKNPDMSFHDMITRLARFDLSAIKDEENELASGSSAEAGGGASGATAAGSGASGDADGAASKKMAKIVERQRVKASTEREIFEALGMDYVPPKDRSV</sequence>
<feature type="region of interest" description="Disordered" evidence="14">
    <location>
        <begin position="2522"/>
        <end position="2637"/>
    </location>
</feature>
<dbReference type="GO" id="GO:1990180">
    <property type="term" value="P:mitochondrial tRNA 3'-end processing"/>
    <property type="evidence" value="ECO:0007669"/>
    <property type="project" value="TreeGrafter"/>
</dbReference>
<dbReference type="SUPFAM" id="SSF81585">
    <property type="entry name" value="PsbU/PolX domain-like"/>
    <property type="match status" value="1"/>
</dbReference>
<feature type="compositionally biased region" description="Basic and acidic residues" evidence="14">
    <location>
        <begin position="1286"/>
        <end position="1306"/>
    </location>
</feature>
<dbReference type="VEuPathDB" id="TriTrypDB:LdCL_080013700"/>
<feature type="region of interest" description="Disordered" evidence="14">
    <location>
        <begin position="2710"/>
        <end position="2737"/>
    </location>
</feature>
<keyword evidence="12" id="KW-0862">Zinc</keyword>
<feature type="region of interest" description="Disordered" evidence="14">
    <location>
        <begin position="283"/>
        <end position="324"/>
    </location>
</feature>
<feature type="region of interest" description="Disordered" evidence="14">
    <location>
        <begin position="1457"/>
        <end position="1479"/>
    </location>
</feature>
<dbReference type="VEuPathDB" id="TriTrypDB:LDHU3_08.1190"/>
<dbReference type="EC" id="3.1.26.11" evidence="4"/>
<dbReference type="GO" id="GO:0042781">
    <property type="term" value="F:3'-tRNA processing endoribonuclease activity"/>
    <property type="evidence" value="ECO:0007669"/>
    <property type="project" value="UniProtKB-EC"/>
</dbReference>
<dbReference type="InterPro" id="IPR028207">
    <property type="entry name" value="DNA_pol_B_palm_palm"/>
</dbReference>
<dbReference type="InterPro" id="IPR036866">
    <property type="entry name" value="RibonucZ/Hydroxyglut_hydro"/>
</dbReference>
<evidence type="ECO:0000259" key="15">
    <source>
        <dbReference type="SMART" id="SM00483"/>
    </source>
</evidence>
<comment type="caution">
    <text evidence="16">The sequence shown here is derived from an EMBL/GenBank/DDBJ whole genome shotgun (WGS) entry which is preliminary data.</text>
</comment>
<dbReference type="GO" id="GO:0005739">
    <property type="term" value="C:mitochondrion"/>
    <property type="evidence" value="ECO:0007669"/>
    <property type="project" value="TreeGrafter"/>
</dbReference>
<dbReference type="VEuPathDB" id="TriTrypDB:LdBPK_080850.1"/>
<evidence type="ECO:0000256" key="9">
    <source>
        <dbReference type="ARBA" id="ARBA00022723"/>
    </source>
</evidence>
<evidence type="ECO:0000313" key="17">
    <source>
        <dbReference type="Proteomes" id="UP000318447"/>
    </source>
</evidence>
<feature type="compositionally biased region" description="Low complexity" evidence="14">
    <location>
        <begin position="2548"/>
        <end position="2564"/>
    </location>
</feature>
<dbReference type="PANTHER" id="PTHR12553">
    <property type="entry name" value="ZINC PHOSPHODIESTERASE ELAC PROTEIN 2"/>
    <property type="match status" value="1"/>
</dbReference>
<evidence type="ECO:0000256" key="6">
    <source>
        <dbReference type="ARBA" id="ARBA00022694"/>
    </source>
</evidence>
<dbReference type="Gene3D" id="1.10.150.20">
    <property type="entry name" value="5' to 3' exonuclease, C-terminal subdomain"/>
    <property type="match status" value="1"/>
</dbReference>
<feature type="compositionally biased region" description="Basic and acidic residues" evidence="14">
    <location>
        <begin position="3214"/>
        <end position="3223"/>
    </location>
</feature>
<keyword evidence="10" id="KW-0255">Endonuclease</keyword>
<evidence type="ECO:0000256" key="5">
    <source>
        <dbReference type="ARBA" id="ARBA00022679"/>
    </source>
</evidence>
<feature type="region of interest" description="Disordered" evidence="14">
    <location>
        <begin position="3177"/>
        <end position="3223"/>
    </location>
</feature>
<keyword evidence="11" id="KW-0378">Hydrolase</keyword>
<dbReference type="SUPFAM" id="SSF81301">
    <property type="entry name" value="Nucleotidyltransferase"/>
    <property type="match status" value="1"/>
</dbReference>
<feature type="compositionally biased region" description="Low complexity" evidence="14">
    <location>
        <begin position="311"/>
        <end position="324"/>
    </location>
</feature>
<dbReference type="GO" id="GO:0046872">
    <property type="term" value="F:metal ion binding"/>
    <property type="evidence" value="ECO:0007669"/>
    <property type="project" value="UniProtKB-KW"/>
</dbReference>
<dbReference type="SMART" id="SM00483">
    <property type="entry name" value="POLXc"/>
    <property type="match status" value="1"/>
</dbReference>